<dbReference type="InterPro" id="IPR036962">
    <property type="entry name" value="Glyco_hydro_3_N_sf"/>
</dbReference>
<dbReference type="RefSeq" id="WP_379794023.1">
    <property type="nucleotide sequence ID" value="NZ_JBHLUD010000004.1"/>
</dbReference>
<keyword evidence="5" id="KW-1185">Reference proteome</keyword>
<feature type="domain" description="Fibronectin type III-like" evidence="3">
    <location>
        <begin position="603"/>
        <end position="673"/>
    </location>
</feature>
<sequence length="817" mass="89072">MSPADKIELFGPAQPAVPRLRLPETDFTVHAVTEDVSTVFPPPLGLGSSWNPHLAFQVGAAVADEIRAAGAGPVREMPAPVPLEDPRLGRNEHRYAEDPLLCAKLAALHTAGLRGPDDEQLRTAPVMWWGENADTNPRESFNLRLTHEHQLTVYRACFELGGAVGAVLSLERFGRAPAMAAFLVSEVVRTWSGDNAVVWFEAKTPPARGAAVQTLRMDVDGFLGPWDVRAELAEGHRVGTVPNQRLSLAARRILTLRQRLGPGDETRVDRRAHRRLARQAARESIVLLRNDGLLPLLTSPGLRVAVLGPQGAELVEELEKRVDVVRHGTGADRVRLTAADTDVRLDIELEMTEWQPGRFTLQAGDLHMTAELQPDGTLLAGDVSAGVYLTMDRSDHGISTTTDRSRATPLRWETIVDGAAHAAELARNVDIVVLAVGDNPAADDNRGRLRKSMALPAQQHRLIREVRAANANSVLAVLSPQPYALAWEDDYVPAILWSVPSGRTTSAALVEILFGEQAPSGRLPQTWYRSDEDVTAEPDRDAVAGGWTYMYTDSKPLYPFGHGLTYTTFEYGQPRLSGTTLTDDQEIVISVPVRNTGFRECAEVVQLYTRQLDSAVPQPHKQLRDFQKITLAPQSSRTVHFLLRASDLAFWDVVDQRWVVETGTHEVCVGRSSDDFVGTATITVHGTTLRGRKLAEGGVRASTADLSAGVVVVDTDDRACPVMWPTRPGAWLGFLRCDTTGVRSWGLVAAHVGDQPVTVHLHADAVDGPLLSSITVQPDSRAAVITAKLAPLKEKCDLYVTFDGTGLRLITVTFGVN</sequence>
<name>A0ABV6MR32_9PSEU</name>
<comment type="similarity">
    <text evidence="1">Belongs to the glycosyl hydrolase 3 family.</text>
</comment>
<dbReference type="Pfam" id="PF14310">
    <property type="entry name" value="Fn3-like"/>
    <property type="match status" value="1"/>
</dbReference>
<evidence type="ECO:0000313" key="5">
    <source>
        <dbReference type="Proteomes" id="UP001589810"/>
    </source>
</evidence>
<dbReference type="Proteomes" id="UP001589810">
    <property type="component" value="Unassembled WGS sequence"/>
</dbReference>
<dbReference type="PANTHER" id="PTHR42715">
    <property type="entry name" value="BETA-GLUCOSIDASE"/>
    <property type="match status" value="1"/>
</dbReference>
<dbReference type="InterPro" id="IPR026891">
    <property type="entry name" value="Fn3-like"/>
</dbReference>
<dbReference type="Gene3D" id="2.60.120.260">
    <property type="entry name" value="Galactose-binding domain-like"/>
    <property type="match status" value="1"/>
</dbReference>
<dbReference type="PRINTS" id="PR00133">
    <property type="entry name" value="GLHYDRLASE3"/>
</dbReference>
<protein>
    <submittedName>
        <fullName evidence="4">Glycoside hydrolase family 3 C-terminal domain-containing protein</fullName>
    </submittedName>
</protein>
<dbReference type="InterPro" id="IPR050288">
    <property type="entry name" value="Cellulose_deg_GH3"/>
</dbReference>
<dbReference type="Pfam" id="PF01915">
    <property type="entry name" value="Glyco_hydro_3_C"/>
    <property type="match status" value="1"/>
</dbReference>
<comment type="caution">
    <text evidence="4">The sequence shown here is derived from an EMBL/GenBank/DDBJ whole genome shotgun (WGS) entry which is preliminary data.</text>
</comment>
<dbReference type="SUPFAM" id="SSF52279">
    <property type="entry name" value="Beta-D-glucan exohydrolase, C-terminal domain"/>
    <property type="match status" value="1"/>
</dbReference>
<evidence type="ECO:0000256" key="2">
    <source>
        <dbReference type="ARBA" id="ARBA00022801"/>
    </source>
</evidence>
<gene>
    <name evidence="4" type="ORF">ACFFH7_14830</name>
</gene>
<dbReference type="PANTHER" id="PTHR42715:SF10">
    <property type="entry name" value="BETA-GLUCOSIDASE"/>
    <property type="match status" value="1"/>
</dbReference>
<dbReference type="EMBL" id="JBHLUD010000004">
    <property type="protein sequence ID" value="MFC0542770.1"/>
    <property type="molecule type" value="Genomic_DNA"/>
</dbReference>
<dbReference type="InterPro" id="IPR017853">
    <property type="entry name" value="GH"/>
</dbReference>
<organism evidence="4 5">
    <name type="scientific">Kutzneria chonburiensis</name>
    <dbReference type="NCBI Taxonomy" id="1483604"/>
    <lineage>
        <taxon>Bacteria</taxon>
        <taxon>Bacillati</taxon>
        <taxon>Actinomycetota</taxon>
        <taxon>Actinomycetes</taxon>
        <taxon>Pseudonocardiales</taxon>
        <taxon>Pseudonocardiaceae</taxon>
        <taxon>Kutzneria</taxon>
    </lineage>
</organism>
<keyword evidence="2 4" id="KW-0378">Hydrolase</keyword>
<evidence type="ECO:0000259" key="3">
    <source>
        <dbReference type="SMART" id="SM01217"/>
    </source>
</evidence>
<evidence type="ECO:0000256" key="1">
    <source>
        <dbReference type="ARBA" id="ARBA00005336"/>
    </source>
</evidence>
<proteinExistence type="inferred from homology"/>
<evidence type="ECO:0000313" key="4">
    <source>
        <dbReference type="EMBL" id="MFC0542770.1"/>
    </source>
</evidence>
<dbReference type="SMART" id="SM01217">
    <property type="entry name" value="Fn3_like"/>
    <property type="match status" value="1"/>
</dbReference>
<dbReference type="InterPro" id="IPR036881">
    <property type="entry name" value="Glyco_hydro_3_C_sf"/>
</dbReference>
<dbReference type="InterPro" id="IPR013783">
    <property type="entry name" value="Ig-like_fold"/>
</dbReference>
<dbReference type="Gene3D" id="2.60.40.10">
    <property type="entry name" value="Immunoglobulins"/>
    <property type="match status" value="1"/>
</dbReference>
<accession>A0ABV6MR32</accession>
<dbReference type="SUPFAM" id="SSF51445">
    <property type="entry name" value="(Trans)glycosidases"/>
    <property type="match status" value="1"/>
</dbReference>
<dbReference type="InterPro" id="IPR002772">
    <property type="entry name" value="Glyco_hydro_3_C"/>
</dbReference>
<reference evidence="4 5" key="1">
    <citation type="submission" date="2024-09" db="EMBL/GenBank/DDBJ databases">
        <authorList>
            <person name="Sun Q."/>
            <person name="Mori K."/>
        </authorList>
    </citation>
    <scope>NUCLEOTIDE SEQUENCE [LARGE SCALE GENOMIC DNA]</scope>
    <source>
        <strain evidence="4 5">TBRC 1432</strain>
    </source>
</reference>
<dbReference type="Gene3D" id="3.40.50.1700">
    <property type="entry name" value="Glycoside hydrolase family 3 C-terminal domain"/>
    <property type="match status" value="1"/>
</dbReference>
<dbReference type="Gene3D" id="3.20.20.300">
    <property type="entry name" value="Glycoside hydrolase, family 3, N-terminal domain"/>
    <property type="match status" value="1"/>
</dbReference>
<dbReference type="GO" id="GO:0016787">
    <property type="term" value="F:hydrolase activity"/>
    <property type="evidence" value="ECO:0007669"/>
    <property type="project" value="UniProtKB-KW"/>
</dbReference>
<dbReference type="InterPro" id="IPR001764">
    <property type="entry name" value="Glyco_hydro_3_N"/>
</dbReference>